<protein>
    <submittedName>
        <fullName evidence="1">Uncharacterized protein</fullName>
    </submittedName>
</protein>
<feature type="non-terminal residue" evidence="1">
    <location>
        <position position="323"/>
    </location>
</feature>
<dbReference type="EMBL" id="BRXZ01001623">
    <property type="protein sequence ID" value="GMH75416.1"/>
    <property type="molecule type" value="Genomic_DNA"/>
</dbReference>
<keyword evidence="2" id="KW-1185">Reference proteome</keyword>
<organism evidence="1 2">
    <name type="scientific">Triparma retinervis</name>
    <dbReference type="NCBI Taxonomy" id="2557542"/>
    <lineage>
        <taxon>Eukaryota</taxon>
        <taxon>Sar</taxon>
        <taxon>Stramenopiles</taxon>
        <taxon>Ochrophyta</taxon>
        <taxon>Bolidophyceae</taxon>
        <taxon>Parmales</taxon>
        <taxon>Triparmaceae</taxon>
        <taxon>Triparma</taxon>
    </lineage>
</organism>
<evidence type="ECO:0000313" key="2">
    <source>
        <dbReference type="Proteomes" id="UP001165082"/>
    </source>
</evidence>
<name>A0A9W7AQ59_9STRA</name>
<gene>
    <name evidence="1" type="ORF">TrRE_jg12857</name>
</gene>
<proteinExistence type="predicted"/>
<reference evidence="1" key="1">
    <citation type="submission" date="2022-07" db="EMBL/GenBank/DDBJ databases">
        <title>Genome analysis of Parmales, a sister group of diatoms, reveals the evolutionary specialization of diatoms from phago-mixotrophs to photoautotrophs.</title>
        <authorList>
            <person name="Ban H."/>
            <person name="Sato S."/>
            <person name="Yoshikawa S."/>
            <person name="Kazumasa Y."/>
            <person name="Nakamura Y."/>
            <person name="Ichinomiya M."/>
            <person name="Saitoh K."/>
            <person name="Sato N."/>
            <person name="Blanc-Mathieu R."/>
            <person name="Endo H."/>
            <person name="Kuwata A."/>
            <person name="Ogata H."/>
        </authorList>
    </citation>
    <scope>NUCLEOTIDE SEQUENCE</scope>
</reference>
<accession>A0A9W7AQ59</accession>
<sequence>MSSLMPAKAFTTTLRPLTAPSPSHASSAALFSPLAFPQQSNIASPLSATSAHPLHLTLFNGLLRPIPGVLEANFSPVPTSSSVQYFLPSHPILAIPRHSNIRRSTFSAGSFDRFKKLKSGPMVGPLGGTSGDSLKSRWRRLGNFVLSPSSPLAGSPKLYPTSSLSPTDAGRYDGACLLAVRSMWEKATGERWNGGSGMSRSELMEFKAFVFESLSTLSPLHAPPLTSPTHHSLHQPHDLIASPRTIYTLQLSVGSIRGLDPACLPGSPFFCTLKVHACGVEVWEWKARRLAGKDAVFERVGETELALSKEDIERGEIEVVLGK</sequence>
<dbReference type="AlphaFoldDB" id="A0A9W7AQ59"/>
<evidence type="ECO:0000313" key="1">
    <source>
        <dbReference type="EMBL" id="GMH75416.1"/>
    </source>
</evidence>
<comment type="caution">
    <text evidence="1">The sequence shown here is derived from an EMBL/GenBank/DDBJ whole genome shotgun (WGS) entry which is preliminary data.</text>
</comment>
<dbReference type="Proteomes" id="UP001165082">
    <property type="component" value="Unassembled WGS sequence"/>
</dbReference>